<organism evidence="5 6">
    <name type="scientific">Exophiala xenobiotica</name>
    <dbReference type="NCBI Taxonomy" id="348802"/>
    <lineage>
        <taxon>Eukaryota</taxon>
        <taxon>Fungi</taxon>
        <taxon>Dikarya</taxon>
        <taxon>Ascomycota</taxon>
        <taxon>Pezizomycotina</taxon>
        <taxon>Eurotiomycetes</taxon>
        <taxon>Chaetothyriomycetidae</taxon>
        <taxon>Chaetothyriales</taxon>
        <taxon>Herpotrichiellaceae</taxon>
        <taxon>Exophiala</taxon>
    </lineage>
</organism>
<feature type="region of interest" description="Disordered" evidence="3">
    <location>
        <begin position="220"/>
        <end position="265"/>
    </location>
</feature>
<feature type="domain" description="C3H1-type" evidence="4">
    <location>
        <begin position="156"/>
        <end position="185"/>
    </location>
</feature>
<feature type="compositionally biased region" description="Polar residues" evidence="3">
    <location>
        <begin position="42"/>
        <end position="80"/>
    </location>
</feature>
<evidence type="ECO:0000259" key="4">
    <source>
        <dbReference type="PROSITE" id="PS50103"/>
    </source>
</evidence>
<feature type="region of interest" description="Disordered" evidence="3">
    <location>
        <begin position="1"/>
        <end position="154"/>
    </location>
</feature>
<dbReference type="GeneID" id="25332452"/>
<dbReference type="AlphaFoldDB" id="A0A0D2CPH4"/>
<sequence length="447" mass="49017">MSDRPPSRESSLAPLQQKHICSPSYSMAASSRLQPHHRGHPWSTSTRHSSNPIARSPLQQSFPAYSNSTSAPTSPPMQETPSRRSRTSEPEGRKRGESRSSSVPIVVRNPQGEEESEEKVRAQSRTQPHSREPSPSPHSSEDGPKTPNSHSHSRRSVKHLTCFWWWEKGHCRFSDDECLYSHYDTGHHTSAPRQVVPGEPAKAGKSLERELNKLGIHHRSSTSLSSFNHTHGTGTGSSSVADSSRPVSPSPFGGDRSSSRPATPASMEIGQVAQLRSDNDFLRTLVQQTQHEKATLVEVIESLKKEKTQLQSQSETMSTERANLLHEREILHATIKKLQFANTDTVYIPGRSPAPGLAPFQSPWGAVGSRRASPADNANPRPMNGDQRQPMNMNMSMNGHGYGNNVGTSAYNPNATPYAPDTRFTGAANEAAGEKLKNVLRNLGPGF</sequence>
<dbReference type="PROSITE" id="PS50103">
    <property type="entry name" value="ZF_C3H1"/>
    <property type="match status" value="1"/>
</dbReference>
<evidence type="ECO:0000256" key="3">
    <source>
        <dbReference type="SAM" id="MobiDB-lite"/>
    </source>
</evidence>
<feature type="compositionally biased region" description="Low complexity" evidence="3">
    <location>
        <begin position="237"/>
        <end position="251"/>
    </location>
</feature>
<name>A0A0D2CPH4_9EURO</name>
<keyword evidence="2" id="KW-0175">Coiled coil</keyword>
<dbReference type="OrthoDB" id="1918685at2759"/>
<dbReference type="InterPro" id="IPR000571">
    <property type="entry name" value="Znf_CCCH"/>
</dbReference>
<dbReference type="EMBL" id="KN847322">
    <property type="protein sequence ID" value="KIW51862.1"/>
    <property type="molecule type" value="Genomic_DNA"/>
</dbReference>
<feature type="coiled-coil region" evidence="2">
    <location>
        <begin position="286"/>
        <end position="320"/>
    </location>
</feature>
<feature type="zinc finger region" description="C3H1-type" evidence="1">
    <location>
        <begin position="156"/>
        <end position="185"/>
    </location>
</feature>
<evidence type="ECO:0000256" key="1">
    <source>
        <dbReference type="PROSITE-ProRule" id="PRU00723"/>
    </source>
</evidence>
<feature type="region of interest" description="Disordered" evidence="3">
    <location>
        <begin position="366"/>
        <end position="389"/>
    </location>
</feature>
<gene>
    <name evidence="5" type="ORF">PV05_10544</name>
</gene>
<keyword evidence="1" id="KW-0863">Zinc-finger</keyword>
<dbReference type="HOGENOM" id="CLU_025940_0_0_1"/>
<reference evidence="5 6" key="1">
    <citation type="submission" date="2015-01" db="EMBL/GenBank/DDBJ databases">
        <title>The Genome Sequence of Exophiala xenobiotica CBS118157.</title>
        <authorList>
            <consortium name="The Broad Institute Genomics Platform"/>
            <person name="Cuomo C."/>
            <person name="de Hoog S."/>
            <person name="Gorbushina A."/>
            <person name="Stielow B."/>
            <person name="Teixiera M."/>
            <person name="Abouelleil A."/>
            <person name="Chapman S.B."/>
            <person name="Priest M."/>
            <person name="Young S.K."/>
            <person name="Wortman J."/>
            <person name="Nusbaum C."/>
            <person name="Birren B."/>
        </authorList>
    </citation>
    <scope>NUCLEOTIDE SEQUENCE [LARGE SCALE GENOMIC DNA]</scope>
    <source>
        <strain evidence="5 6">CBS 118157</strain>
    </source>
</reference>
<feature type="compositionally biased region" description="Polar residues" evidence="3">
    <location>
        <begin position="221"/>
        <end position="232"/>
    </location>
</feature>
<keyword evidence="1" id="KW-0862">Zinc</keyword>
<accession>A0A0D2CPH4</accession>
<keyword evidence="6" id="KW-1185">Reference proteome</keyword>
<evidence type="ECO:0000256" key="2">
    <source>
        <dbReference type="SAM" id="Coils"/>
    </source>
</evidence>
<feature type="compositionally biased region" description="Polar residues" evidence="3">
    <location>
        <begin position="23"/>
        <end position="33"/>
    </location>
</feature>
<dbReference type="Proteomes" id="UP000054342">
    <property type="component" value="Unassembled WGS sequence"/>
</dbReference>
<evidence type="ECO:0000313" key="5">
    <source>
        <dbReference type="EMBL" id="KIW51862.1"/>
    </source>
</evidence>
<feature type="compositionally biased region" description="Basic and acidic residues" evidence="3">
    <location>
        <begin position="86"/>
        <end position="98"/>
    </location>
</feature>
<protein>
    <recommendedName>
        <fullName evidence="4">C3H1-type domain-containing protein</fullName>
    </recommendedName>
</protein>
<evidence type="ECO:0000313" key="6">
    <source>
        <dbReference type="Proteomes" id="UP000054342"/>
    </source>
</evidence>
<dbReference type="RefSeq" id="XP_013312446.1">
    <property type="nucleotide sequence ID" value="XM_013456992.1"/>
</dbReference>
<proteinExistence type="predicted"/>
<keyword evidence="1" id="KW-0479">Metal-binding</keyword>
<dbReference type="GO" id="GO:0008270">
    <property type="term" value="F:zinc ion binding"/>
    <property type="evidence" value="ECO:0007669"/>
    <property type="project" value="UniProtKB-KW"/>
</dbReference>